<dbReference type="Gene3D" id="3.90.190.10">
    <property type="entry name" value="Protein tyrosine phosphatase superfamily"/>
    <property type="match status" value="1"/>
</dbReference>
<organism evidence="14 15">
    <name type="scientific">Melopsittacus undulatus</name>
    <name type="common">Budgerigar</name>
    <name type="synonym">Psittacus undulatus</name>
    <dbReference type="NCBI Taxonomy" id="13146"/>
    <lineage>
        <taxon>Eukaryota</taxon>
        <taxon>Metazoa</taxon>
        <taxon>Chordata</taxon>
        <taxon>Craniata</taxon>
        <taxon>Vertebrata</taxon>
        <taxon>Euteleostomi</taxon>
        <taxon>Archelosauria</taxon>
        <taxon>Archosauria</taxon>
        <taxon>Dinosauria</taxon>
        <taxon>Saurischia</taxon>
        <taxon>Theropoda</taxon>
        <taxon>Coelurosauria</taxon>
        <taxon>Aves</taxon>
        <taxon>Neognathae</taxon>
        <taxon>Neoaves</taxon>
        <taxon>Telluraves</taxon>
        <taxon>Australaves</taxon>
        <taxon>Psittaciformes</taxon>
        <taxon>Psittaculidae</taxon>
        <taxon>Melopsittacus</taxon>
    </lineage>
</organism>
<feature type="compositionally biased region" description="Basic and acidic residues" evidence="13">
    <location>
        <begin position="633"/>
        <end position="643"/>
    </location>
</feature>
<dbReference type="PANTHER" id="PTHR10807">
    <property type="entry name" value="MYOTUBULARIN-RELATED"/>
    <property type="match status" value="1"/>
</dbReference>
<dbReference type="GO" id="GO:0012505">
    <property type="term" value="C:endomembrane system"/>
    <property type="evidence" value="ECO:0007669"/>
    <property type="project" value="UniProtKB-SubCell"/>
</dbReference>
<dbReference type="PROSITE" id="PS50056">
    <property type="entry name" value="TYR_PHOSPHATASE_2"/>
    <property type="match status" value="1"/>
</dbReference>
<dbReference type="InterPro" id="IPR016130">
    <property type="entry name" value="Tyr_Pase_AS"/>
</dbReference>
<dbReference type="GO" id="GO:0008270">
    <property type="term" value="F:zinc ion binding"/>
    <property type="evidence" value="ECO:0007669"/>
    <property type="project" value="UniProtKB-KW"/>
</dbReference>
<accession>A0A8V5H3S3</accession>
<keyword evidence="15" id="KW-1185">Reference proteome</keyword>
<dbReference type="SUPFAM" id="SSF57903">
    <property type="entry name" value="FYVE/PHD zinc finger"/>
    <property type="match status" value="1"/>
</dbReference>
<dbReference type="GO" id="GO:0046474">
    <property type="term" value="P:glycerophospholipid biosynthetic process"/>
    <property type="evidence" value="ECO:0007669"/>
    <property type="project" value="UniProtKB-ARBA"/>
</dbReference>
<comment type="similarity">
    <text evidence="2">Belongs to the protein-tyrosine phosphatase family. Non-receptor class myotubularin subfamily.</text>
</comment>
<dbReference type="InterPro" id="IPR030564">
    <property type="entry name" value="Myotubularin"/>
</dbReference>
<dbReference type="GO" id="GO:0060090">
    <property type="term" value="F:molecular adaptor activity"/>
    <property type="evidence" value="ECO:0007669"/>
    <property type="project" value="UniProtKB-ARBA"/>
</dbReference>
<dbReference type="PROSITE" id="PS51339">
    <property type="entry name" value="PPASE_MYOTUBULARIN"/>
    <property type="match status" value="1"/>
</dbReference>
<dbReference type="CDD" id="cd14587">
    <property type="entry name" value="PTP-MTMR4"/>
    <property type="match status" value="1"/>
</dbReference>
<evidence type="ECO:0000256" key="3">
    <source>
        <dbReference type="ARBA" id="ARBA00012903"/>
    </source>
</evidence>
<feature type="active site" description="Phosphocysteine intermediate" evidence="10">
    <location>
        <position position="410"/>
    </location>
</feature>
<gene>
    <name evidence="14" type="primary">LOC101869070</name>
</gene>
<dbReference type="GO" id="GO:0019903">
    <property type="term" value="F:protein phosphatase binding"/>
    <property type="evidence" value="ECO:0007669"/>
    <property type="project" value="UniProtKB-ARBA"/>
</dbReference>
<evidence type="ECO:0000256" key="7">
    <source>
        <dbReference type="ARBA" id="ARBA00022833"/>
    </source>
</evidence>
<dbReference type="GO" id="GO:0061952">
    <property type="term" value="P:midbody abscission"/>
    <property type="evidence" value="ECO:0007669"/>
    <property type="project" value="UniProtKB-ARBA"/>
</dbReference>
<dbReference type="SMART" id="SM00064">
    <property type="entry name" value="FYVE"/>
    <property type="match status" value="1"/>
</dbReference>
<evidence type="ECO:0000256" key="10">
    <source>
        <dbReference type="PIRSR" id="PIRSR630564-1"/>
    </source>
</evidence>
<feature type="coiled-coil region" evidence="12">
    <location>
        <begin position="909"/>
        <end position="936"/>
    </location>
</feature>
<evidence type="ECO:0000313" key="15">
    <source>
        <dbReference type="Proteomes" id="UP000694405"/>
    </source>
</evidence>
<dbReference type="InterPro" id="IPR011011">
    <property type="entry name" value="Znf_FYVE_PHD"/>
</dbReference>
<dbReference type="GO" id="GO:0004438">
    <property type="term" value="F:phosphatidylinositol-3-phosphate phosphatase activity"/>
    <property type="evidence" value="ECO:0007669"/>
    <property type="project" value="TreeGrafter"/>
</dbReference>
<protein>
    <recommendedName>
        <fullName evidence="3">phosphatidylinositol-3,5-bisphosphate 3-phosphatase</fullName>
        <ecNumber evidence="3">3.1.3.95</ecNumber>
    </recommendedName>
    <alternativeName>
        <fullName evidence="9">Phosphatidylinositol-3,5-bisphosphate 3-phosphatase</fullName>
    </alternativeName>
</protein>
<dbReference type="PROSITE" id="PS50178">
    <property type="entry name" value="ZF_FYVE"/>
    <property type="match status" value="1"/>
</dbReference>
<feature type="binding site" evidence="11">
    <location>
        <begin position="348"/>
        <end position="349"/>
    </location>
    <ligand>
        <name>substrate</name>
    </ligand>
</feature>
<evidence type="ECO:0000256" key="5">
    <source>
        <dbReference type="ARBA" id="ARBA00022771"/>
    </source>
</evidence>
<dbReference type="AlphaFoldDB" id="A0A8V5H3S3"/>
<dbReference type="Pfam" id="PF06602">
    <property type="entry name" value="Myotub-related"/>
    <property type="match status" value="1"/>
</dbReference>
<evidence type="ECO:0000256" key="9">
    <source>
        <dbReference type="ARBA" id="ARBA00032571"/>
    </source>
</evidence>
<evidence type="ECO:0000256" key="4">
    <source>
        <dbReference type="ARBA" id="ARBA00022723"/>
    </source>
</evidence>
<evidence type="ECO:0000256" key="8">
    <source>
        <dbReference type="ARBA" id="ARBA00023136"/>
    </source>
</evidence>
<feature type="region of interest" description="Disordered" evidence="13">
    <location>
        <begin position="620"/>
        <end position="676"/>
    </location>
</feature>
<dbReference type="CDD" id="cd15733">
    <property type="entry name" value="FYVE_MTMR4"/>
    <property type="match status" value="1"/>
</dbReference>
<keyword evidence="7" id="KW-0862">Zinc</keyword>
<keyword evidence="12" id="KW-0175">Coiled coil</keyword>
<dbReference type="InterPro" id="IPR030590">
    <property type="entry name" value="MTMR4_PTP"/>
</dbReference>
<dbReference type="Gene3D" id="3.30.40.10">
    <property type="entry name" value="Zinc/RING finger domain, C3HC4 (zinc finger)"/>
    <property type="match status" value="1"/>
</dbReference>
<dbReference type="CDD" id="cd13342">
    <property type="entry name" value="PH-GRAM_MTMR4"/>
    <property type="match status" value="1"/>
</dbReference>
<feature type="binding site" evidence="11">
    <location>
        <begin position="323"/>
        <end position="326"/>
    </location>
    <ligand>
        <name>substrate</name>
    </ligand>
</feature>
<dbReference type="EC" id="3.1.3.95" evidence="3"/>
<dbReference type="PANTHER" id="PTHR10807:SF64">
    <property type="entry name" value="MYOTUBULARIN-RELATED PROTEIN 4"/>
    <property type="match status" value="1"/>
</dbReference>
<dbReference type="GO" id="GO:0016020">
    <property type="term" value="C:membrane"/>
    <property type="evidence" value="ECO:0007669"/>
    <property type="project" value="TreeGrafter"/>
</dbReference>
<reference evidence="14" key="2">
    <citation type="submission" date="2025-08" db="UniProtKB">
        <authorList>
            <consortium name="Ensembl"/>
        </authorList>
    </citation>
    <scope>IDENTIFICATION</scope>
</reference>
<dbReference type="GO" id="GO:0052629">
    <property type="term" value="F:phosphatidylinositol-3,5-bisphosphate 3-phosphatase activity"/>
    <property type="evidence" value="ECO:0007669"/>
    <property type="project" value="UniProtKB-EC"/>
</dbReference>
<feature type="compositionally biased region" description="Polar residues" evidence="13">
    <location>
        <begin position="667"/>
        <end position="676"/>
    </location>
</feature>
<feature type="compositionally biased region" description="Polar residues" evidence="13">
    <location>
        <begin position="644"/>
        <end position="659"/>
    </location>
</feature>
<dbReference type="GO" id="GO:0010506">
    <property type="term" value="P:regulation of autophagy"/>
    <property type="evidence" value="ECO:0007669"/>
    <property type="project" value="TreeGrafter"/>
</dbReference>
<proteinExistence type="inferred from homology"/>
<dbReference type="InterPro" id="IPR000306">
    <property type="entry name" value="Znf_FYVE"/>
</dbReference>
<dbReference type="GO" id="GO:0004722">
    <property type="term" value="F:protein serine/threonine phosphatase activity"/>
    <property type="evidence" value="ECO:0007669"/>
    <property type="project" value="UniProtKB-ARBA"/>
</dbReference>
<reference evidence="14" key="1">
    <citation type="submission" date="2020-03" db="EMBL/GenBank/DDBJ databases">
        <title>Melopsittacus undulatus (budgerigar) genome, bMelUnd1, maternal haplotype with Z.</title>
        <authorList>
            <person name="Gedman G."/>
            <person name="Mountcastle J."/>
            <person name="Haase B."/>
            <person name="Formenti G."/>
            <person name="Wright T."/>
            <person name="Apodaca J."/>
            <person name="Pelan S."/>
            <person name="Chow W."/>
            <person name="Rhie A."/>
            <person name="Howe K."/>
            <person name="Fedrigo O."/>
            <person name="Jarvis E.D."/>
        </authorList>
    </citation>
    <scope>NUCLEOTIDE SEQUENCE [LARGE SCALE GENOMIC DNA]</scope>
</reference>
<dbReference type="InterPro" id="IPR013083">
    <property type="entry name" value="Znf_RING/FYVE/PHD"/>
</dbReference>
<keyword evidence="5" id="KW-0863">Zinc-finger</keyword>
<keyword evidence="4" id="KW-0479">Metal-binding</keyword>
<dbReference type="Proteomes" id="UP000694405">
    <property type="component" value="Chromosome 13"/>
</dbReference>
<evidence type="ECO:0000256" key="1">
    <source>
        <dbReference type="ARBA" id="ARBA00004184"/>
    </source>
</evidence>
<reference evidence="14" key="3">
    <citation type="submission" date="2025-09" db="UniProtKB">
        <authorList>
            <consortium name="Ensembl"/>
        </authorList>
    </citation>
    <scope>IDENTIFICATION</scope>
</reference>
<evidence type="ECO:0000256" key="2">
    <source>
        <dbReference type="ARBA" id="ARBA00007471"/>
    </source>
</evidence>
<evidence type="ECO:0000256" key="13">
    <source>
        <dbReference type="SAM" id="MobiDB-lite"/>
    </source>
</evidence>
<dbReference type="Pfam" id="PF01363">
    <property type="entry name" value="FYVE"/>
    <property type="match status" value="1"/>
</dbReference>
<evidence type="ECO:0000313" key="14">
    <source>
        <dbReference type="Ensembl" id="ENSMUNP00000023300.1"/>
    </source>
</evidence>
<dbReference type="InterPro" id="IPR017455">
    <property type="entry name" value="Znf_FYVE-rel"/>
</dbReference>
<sequence>MQGEEGPPSLEYIQAKDLFPPKELIKEEESLQVPFTVLQGEGVEYLGHANDAVIAISNYRLHIKFKDSVINVPLRMMESVECRDMFQLHIVCKDSKVIRCHFSTFKQCQEWLKRLTRAIARPAKPEDLFAFAYHAWCLGVCVDEEDQHAHLCRPGDHVKYRFEMELVRMGFDLQNVWRVSDINNNYKLCSSYPQKLLVPVWITDKELENVASFRSWKRIPVVVYRHVRNGAVIARCSQPEISWWGWRNADDEYLVTSIAKACALNPGVKVAGGVPHAGSSDGSEACDADFDSSLTACSGVENAATPQKLLILDARSYTAAVANRAKGGGCECEEYYPNCEVVFMGMANIHSIRNSFQYLRAVCSQVPDPSNWLSALESTKWLQHLSVMLKAAVLVSSAVDREGRPVLVHCSDGWDRTPQIVALAKILLDPYYRTMEGFQVLVESDWLDFGHKFGDRCGHQEKVEDQNEQCPVFLQWLDAVHQLLKQFPCLFEFNEAFLVLHPVCHVRALHLWTAVYLPTSSPHPLGQDDMDIYPPPGSQSQEFSGRCLDRLPKTRSMDDLLSACDSSSPLTRTSSDPNLNNHCQEVRVGLEPRHSTTEGAELHLGEGSAVAAGELQQVEEENAALQASSACSKRAEHQGHSKELSSWASVPANSVSEENSMCPAPNPSGQEDVNSVSTSSGKQLEICSQELETCPQEPLKAAGIVSNGGDCPKRNVTGQDASRQVSLAANTPCLDIPGPALTIPCPDEDNSKGDAGSSVPCEEPARLGRVPLEQWRKPISQSQSSEFSFLGSNWDSFQGMVTSLPSGEPAPKHLLSYGCCSKRMSSKPVRVPSLCLSSQWSAREGVKPSACPGHSMHCAGSAGKPSRSWLPCHLKQVSGPKHMPPKCPSPVPPLYLDDDGLPFPTDVIQHRLRQIEASYKQEVEQLRRQVRELQLRLDIRHFCAPPAEPPMDYEDDFTCLKESDSSDTEDFCSDHSEDCLSEASWEPVDKKETEVTRWVPDHMASHCFNCDCEFWLAKRRHHCRNCGNVFCAACCHLKLPIPDQQLYDPVLVCNSCYDHIQVSRARELMSQHLKKPIATASS</sequence>
<dbReference type="InterPro" id="IPR035997">
    <property type="entry name" value="MTMR4_PH-GRAM"/>
</dbReference>
<keyword evidence="6" id="KW-0378">Hydrolase</keyword>
<evidence type="ECO:0000256" key="12">
    <source>
        <dbReference type="SAM" id="Coils"/>
    </source>
</evidence>
<dbReference type="InterPro" id="IPR046978">
    <property type="entry name" value="MTMR4_FYVE"/>
</dbReference>
<dbReference type="InterPro" id="IPR029021">
    <property type="entry name" value="Prot-tyrosine_phosphatase-like"/>
</dbReference>
<dbReference type="SUPFAM" id="SSF50729">
    <property type="entry name" value="PH domain-like"/>
    <property type="match status" value="1"/>
</dbReference>
<dbReference type="PROSITE" id="PS00383">
    <property type="entry name" value="TYR_PHOSPHATASE_1"/>
    <property type="match status" value="1"/>
</dbReference>
<dbReference type="SUPFAM" id="SSF52799">
    <property type="entry name" value="(Phosphotyrosine protein) phosphatases II"/>
    <property type="match status" value="1"/>
</dbReference>
<dbReference type="InterPro" id="IPR010569">
    <property type="entry name" value="Myotubularin-like_Pase_dom"/>
</dbReference>
<evidence type="ECO:0000256" key="6">
    <source>
        <dbReference type="ARBA" id="ARBA00022801"/>
    </source>
</evidence>
<dbReference type="Ensembl" id="ENSMUNT00000033226.1">
    <property type="protein sequence ID" value="ENSMUNP00000023300.1"/>
    <property type="gene ID" value="ENSMUNG00000007741.2"/>
</dbReference>
<dbReference type="GO" id="GO:0005829">
    <property type="term" value="C:cytosol"/>
    <property type="evidence" value="ECO:0007669"/>
    <property type="project" value="UniProtKB-ARBA"/>
</dbReference>
<dbReference type="FunFam" id="3.30.40.10:FF:000073">
    <property type="entry name" value="myotubularin-related protein 4 isoform X2"/>
    <property type="match status" value="1"/>
</dbReference>
<evidence type="ECO:0000256" key="11">
    <source>
        <dbReference type="PIRSR" id="PIRSR630564-2"/>
    </source>
</evidence>
<name>A0A8V5H3S3_MELUD</name>
<keyword evidence="8" id="KW-0472">Membrane</keyword>
<dbReference type="InterPro" id="IPR000387">
    <property type="entry name" value="Tyr_Pase_dom"/>
</dbReference>
<feature type="binding site" evidence="11">
    <location>
        <begin position="410"/>
        <end position="416"/>
    </location>
    <ligand>
        <name>substrate</name>
    </ligand>
</feature>
<dbReference type="GO" id="GO:0046856">
    <property type="term" value="P:phosphatidylinositol dephosphorylation"/>
    <property type="evidence" value="ECO:0007669"/>
    <property type="project" value="UniProtKB-ARBA"/>
</dbReference>
<comment type="subcellular location">
    <subcellularLocation>
        <location evidence="1">Endomembrane system</location>
        <topology evidence="1">Peripheral membrane protein</topology>
    </subcellularLocation>
</comment>